<dbReference type="OrthoDB" id="1001832at2759"/>
<dbReference type="Pfam" id="PF03372">
    <property type="entry name" value="Exo_endo_phos"/>
    <property type="match status" value="1"/>
</dbReference>
<dbReference type="PANTHER" id="PTHR33710">
    <property type="entry name" value="BNAC02G09200D PROTEIN"/>
    <property type="match status" value="1"/>
</dbReference>
<reference evidence="2" key="1">
    <citation type="journal article" date="2020" name="Nat. Genet.">
        <title>Genomic diversifications of five Gossypium allopolyploid species and their impact on cotton improvement.</title>
        <authorList>
            <person name="Chen Z.J."/>
            <person name="Sreedasyam A."/>
            <person name="Ando A."/>
            <person name="Song Q."/>
            <person name="De Santiago L.M."/>
            <person name="Hulse-Kemp A.M."/>
            <person name="Ding M."/>
            <person name="Ye W."/>
            <person name="Kirkbride R.C."/>
            <person name="Jenkins J."/>
            <person name="Plott C."/>
            <person name="Lovell J."/>
            <person name="Lin Y.M."/>
            <person name="Vaughn R."/>
            <person name="Liu B."/>
            <person name="Simpson S."/>
            <person name="Scheffler B.E."/>
            <person name="Wen L."/>
            <person name="Saski C.A."/>
            <person name="Grover C.E."/>
            <person name="Hu G."/>
            <person name="Conover J.L."/>
            <person name="Carlson J.W."/>
            <person name="Shu S."/>
            <person name="Boston L.B."/>
            <person name="Williams M."/>
            <person name="Peterson D.G."/>
            <person name="McGee K."/>
            <person name="Jones D.C."/>
            <person name="Wendel J.F."/>
            <person name="Stelly D.M."/>
            <person name="Grimwood J."/>
            <person name="Schmutz J."/>
        </authorList>
    </citation>
    <scope>NUCLEOTIDE SEQUENCE [LARGE SCALE GENOMIC DNA]</scope>
    <source>
        <strain evidence="2">cv. TM-1</strain>
    </source>
</reference>
<protein>
    <recommendedName>
        <fullName evidence="1">Endonuclease/exonuclease/phosphatase domain-containing protein</fullName>
    </recommendedName>
</protein>
<keyword evidence="2" id="KW-1185">Reference proteome</keyword>
<dbReference type="InterPro" id="IPR036691">
    <property type="entry name" value="Endo/exonu/phosph_ase_sf"/>
</dbReference>
<dbReference type="SUPFAM" id="SSF56219">
    <property type="entry name" value="DNase I-like"/>
    <property type="match status" value="1"/>
</dbReference>
<dbReference type="RefSeq" id="XP_016675190.1">
    <property type="nucleotide sequence ID" value="XM_016819701.2"/>
</dbReference>
<dbReference type="GeneID" id="107894423"/>
<dbReference type="PANTHER" id="PTHR33710:SF77">
    <property type="entry name" value="DNASE I-LIKE SUPERFAMILY PROTEIN"/>
    <property type="match status" value="1"/>
</dbReference>
<sequence>MWNDLSRSVPFGDEPWMAIGDFNAILSPNDKKGGHIRGHRCQFFGAVMDKANLHDLGFQGLPFRWHRGMLSERLDRVVSKGSWLDIFPGCVVTHLPRIKSDHRPLLLNLYSEVRNAPNRPFWFLASWLKHHNFSNYVKENWSFNGNMINVITGFIDRLKNWNKCVYGHISQRKHLLMHKLSKVQNTMDLLGSNPLRHQEFEIGEELESILYHEEILGKQKSRCEWLKLRDRNTSYAMKVLKRLKGRMEMNKRLEGFGYERERRIRKKVDEERGEE</sequence>
<organism evidence="2 3">
    <name type="scientific">Gossypium hirsutum</name>
    <name type="common">Upland cotton</name>
    <name type="synonym">Gossypium mexicanum</name>
    <dbReference type="NCBI Taxonomy" id="3635"/>
    <lineage>
        <taxon>Eukaryota</taxon>
        <taxon>Viridiplantae</taxon>
        <taxon>Streptophyta</taxon>
        <taxon>Embryophyta</taxon>
        <taxon>Tracheophyta</taxon>
        <taxon>Spermatophyta</taxon>
        <taxon>Magnoliopsida</taxon>
        <taxon>eudicotyledons</taxon>
        <taxon>Gunneridae</taxon>
        <taxon>Pentapetalae</taxon>
        <taxon>rosids</taxon>
        <taxon>malvids</taxon>
        <taxon>Malvales</taxon>
        <taxon>Malvaceae</taxon>
        <taxon>Malvoideae</taxon>
        <taxon>Gossypium</taxon>
    </lineage>
</organism>
<proteinExistence type="predicted"/>
<dbReference type="AlphaFoldDB" id="A0A1U8IAF1"/>
<dbReference type="Gene3D" id="3.60.10.10">
    <property type="entry name" value="Endonuclease/exonuclease/phosphatase"/>
    <property type="match status" value="1"/>
</dbReference>
<reference evidence="3" key="2">
    <citation type="submission" date="2025-08" db="UniProtKB">
        <authorList>
            <consortium name="RefSeq"/>
        </authorList>
    </citation>
    <scope>IDENTIFICATION</scope>
</reference>
<gene>
    <name evidence="3" type="primary">LOC107894423</name>
</gene>
<dbReference type="InterPro" id="IPR005135">
    <property type="entry name" value="Endo/exonuclease/phosphatase"/>
</dbReference>
<feature type="domain" description="Endonuclease/exonuclease/phosphatase" evidence="1">
    <location>
        <begin position="12"/>
        <end position="102"/>
    </location>
</feature>
<evidence type="ECO:0000313" key="2">
    <source>
        <dbReference type="Proteomes" id="UP000818029"/>
    </source>
</evidence>
<evidence type="ECO:0000313" key="3">
    <source>
        <dbReference type="RefSeq" id="XP_016675190.1"/>
    </source>
</evidence>
<dbReference type="KEGG" id="ghi:107894423"/>
<dbReference type="PaxDb" id="3635-A0A1U8IAF1"/>
<name>A0A1U8IAF1_GOSHI</name>
<dbReference type="Proteomes" id="UP000818029">
    <property type="component" value="Chromosome A13"/>
</dbReference>
<dbReference type="STRING" id="3635.A0A1U8IAF1"/>
<accession>A0A1U8IAF1</accession>
<evidence type="ECO:0000259" key="1">
    <source>
        <dbReference type="Pfam" id="PF03372"/>
    </source>
</evidence>
<dbReference type="GO" id="GO:0003824">
    <property type="term" value="F:catalytic activity"/>
    <property type="evidence" value="ECO:0007669"/>
    <property type="project" value="InterPro"/>
</dbReference>